<evidence type="ECO:0000256" key="3">
    <source>
        <dbReference type="ARBA" id="ARBA00022490"/>
    </source>
</evidence>
<evidence type="ECO:0000313" key="13">
    <source>
        <dbReference type="Proteomes" id="UP000004621"/>
    </source>
</evidence>
<keyword evidence="4" id="KW-0444">Lipid biosynthesis</keyword>
<dbReference type="GO" id="GO:0008654">
    <property type="term" value="P:phospholipid biosynthetic process"/>
    <property type="evidence" value="ECO:0007669"/>
    <property type="project" value="UniProtKB-KW"/>
</dbReference>
<keyword evidence="5" id="KW-0808">Transferase</keyword>
<dbReference type="InterPro" id="IPR003664">
    <property type="entry name" value="FA_synthesis"/>
</dbReference>
<dbReference type="SUPFAM" id="SSF53659">
    <property type="entry name" value="Isocitrate/Isopropylmalate dehydrogenase-like"/>
    <property type="match status" value="1"/>
</dbReference>
<keyword evidence="8" id="KW-1208">Phospholipid metabolism</keyword>
<dbReference type="GO" id="GO:0006633">
    <property type="term" value="P:fatty acid biosynthetic process"/>
    <property type="evidence" value="ECO:0007669"/>
    <property type="project" value="InterPro"/>
</dbReference>
<evidence type="ECO:0000256" key="6">
    <source>
        <dbReference type="ARBA" id="ARBA00023098"/>
    </source>
</evidence>
<evidence type="ECO:0000256" key="10">
    <source>
        <dbReference type="ARBA" id="ARBA00046608"/>
    </source>
</evidence>
<dbReference type="PANTHER" id="PTHR30100">
    <property type="entry name" value="FATTY ACID/PHOSPHOLIPID SYNTHESIS PROTEIN PLSX"/>
    <property type="match status" value="1"/>
</dbReference>
<evidence type="ECO:0000256" key="9">
    <source>
        <dbReference type="ARBA" id="ARBA00024069"/>
    </source>
</evidence>
<dbReference type="EC" id="2.3.1.274" evidence="9"/>
<dbReference type="Proteomes" id="UP000004621">
    <property type="component" value="Unassembled WGS sequence"/>
</dbReference>
<dbReference type="GO" id="GO:0005737">
    <property type="term" value="C:cytoplasm"/>
    <property type="evidence" value="ECO:0007669"/>
    <property type="project" value="UniProtKB-SubCell"/>
</dbReference>
<comment type="catalytic activity">
    <reaction evidence="1">
        <text>a fatty acyl-[ACP] + phosphate = an acyl phosphate + holo-[ACP]</text>
        <dbReference type="Rhea" id="RHEA:42292"/>
        <dbReference type="Rhea" id="RHEA-COMP:9685"/>
        <dbReference type="Rhea" id="RHEA-COMP:14125"/>
        <dbReference type="ChEBI" id="CHEBI:43474"/>
        <dbReference type="ChEBI" id="CHEBI:59918"/>
        <dbReference type="ChEBI" id="CHEBI:64479"/>
        <dbReference type="ChEBI" id="CHEBI:138651"/>
        <dbReference type="EC" id="2.3.1.274"/>
    </reaction>
</comment>
<keyword evidence="6" id="KW-0443">Lipid metabolism</keyword>
<keyword evidence="3" id="KW-0963">Cytoplasm</keyword>
<dbReference type="Gene3D" id="3.40.718.10">
    <property type="entry name" value="Isopropylmalate Dehydrogenase"/>
    <property type="match status" value="1"/>
</dbReference>
<evidence type="ECO:0000256" key="11">
    <source>
        <dbReference type="SAM" id="MobiDB-lite"/>
    </source>
</evidence>
<sequence length="107" mass="11259">MITLAVDAMGGDAGLAMTVPGAVDFLKQQSDVHLIMVGDEAAVRQALSSAGAPMDRITVCHAAQVVEMDEAPQSALKNKKNHPCASPSTKSKKAMHKPPYRQAIPAH</sequence>
<evidence type="ECO:0000256" key="5">
    <source>
        <dbReference type="ARBA" id="ARBA00022679"/>
    </source>
</evidence>
<dbReference type="Pfam" id="PF02504">
    <property type="entry name" value="FA_synthesis"/>
    <property type="match status" value="1"/>
</dbReference>
<evidence type="ECO:0000256" key="1">
    <source>
        <dbReference type="ARBA" id="ARBA00001232"/>
    </source>
</evidence>
<dbReference type="InterPro" id="IPR012281">
    <property type="entry name" value="Phospholipid_synth_PlsX-like"/>
</dbReference>
<evidence type="ECO:0000256" key="8">
    <source>
        <dbReference type="ARBA" id="ARBA00023264"/>
    </source>
</evidence>
<feature type="region of interest" description="Disordered" evidence="11">
    <location>
        <begin position="71"/>
        <end position="107"/>
    </location>
</feature>
<keyword evidence="12" id="KW-0012">Acyltransferase</keyword>
<dbReference type="EMBL" id="ACEO02000009">
    <property type="protein sequence ID" value="EFC51605.1"/>
    <property type="molecule type" value="Genomic_DNA"/>
</dbReference>
<accession>A0A9W5MYX8</accession>
<proteinExistence type="predicted"/>
<comment type="caution">
    <text evidence="12">The sequence shown here is derived from an EMBL/GenBank/DDBJ whole genome shotgun (WGS) entry which is preliminary data.</text>
</comment>
<comment type="subunit">
    <text evidence="10">Homodimer. Probably interacts with PlsY.</text>
</comment>
<feature type="compositionally biased region" description="Basic residues" evidence="11">
    <location>
        <begin position="90"/>
        <end position="99"/>
    </location>
</feature>
<name>A0A9W5MYX8_NEISU</name>
<evidence type="ECO:0000313" key="12">
    <source>
        <dbReference type="EMBL" id="EFC51605.1"/>
    </source>
</evidence>
<dbReference type="GO" id="GO:0043811">
    <property type="term" value="F:phosphate:acyl-[acyl carrier protein] acyltransferase activity"/>
    <property type="evidence" value="ECO:0007669"/>
    <property type="project" value="UniProtKB-EC"/>
</dbReference>
<keyword evidence="7" id="KW-0594">Phospholipid biosynthesis</keyword>
<protein>
    <recommendedName>
        <fullName evidence="9">phosphate acyltransferase</fullName>
        <ecNumber evidence="9">2.3.1.274</ecNumber>
    </recommendedName>
</protein>
<evidence type="ECO:0000256" key="4">
    <source>
        <dbReference type="ARBA" id="ARBA00022516"/>
    </source>
</evidence>
<evidence type="ECO:0000256" key="7">
    <source>
        <dbReference type="ARBA" id="ARBA00023209"/>
    </source>
</evidence>
<dbReference type="AlphaFoldDB" id="A0A9W5MYX8"/>
<reference evidence="12 13" key="1">
    <citation type="submission" date="2010-01" db="EMBL/GenBank/DDBJ databases">
        <authorList>
            <person name="Weinstock G."/>
            <person name="Sodergren E."/>
            <person name="Clifton S."/>
            <person name="Fulton L."/>
            <person name="Fulton B."/>
            <person name="Courtney L."/>
            <person name="Fronick C."/>
            <person name="Harrison M."/>
            <person name="Strong C."/>
            <person name="Farmer C."/>
            <person name="Delahaunty K."/>
            <person name="Markovic C."/>
            <person name="Hall O."/>
            <person name="Minx P."/>
            <person name="Tomlinson C."/>
            <person name="Mitreva M."/>
            <person name="Nelson J."/>
            <person name="Hou S."/>
            <person name="Wollam A."/>
            <person name="Pepin K.H."/>
            <person name="Johnson M."/>
            <person name="Bhonagiri V."/>
            <person name="Nash W.E."/>
            <person name="Warren W."/>
            <person name="Chinwalla A."/>
            <person name="Mardis E.R."/>
            <person name="Wilson R.K."/>
        </authorList>
    </citation>
    <scope>NUCLEOTIDE SEQUENCE [LARGE SCALE GENOMIC DNA]</scope>
    <source>
        <strain evidence="12 13">NJ9703</strain>
    </source>
</reference>
<gene>
    <name evidence="12" type="ORF">NEISUBOT_04858</name>
</gene>
<dbReference type="PANTHER" id="PTHR30100:SF1">
    <property type="entry name" value="PHOSPHATE ACYLTRANSFERASE"/>
    <property type="match status" value="1"/>
</dbReference>
<evidence type="ECO:0000256" key="2">
    <source>
        <dbReference type="ARBA" id="ARBA00004496"/>
    </source>
</evidence>
<comment type="subcellular location">
    <subcellularLocation>
        <location evidence="2">Cytoplasm</location>
    </subcellularLocation>
</comment>
<organism evidence="12 13">
    <name type="scientific">Neisseria subflava NJ9703</name>
    <dbReference type="NCBI Taxonomy" id="546268"/>
    <lineage>
        <taxon>Bacteria</taxon>
        <taxon>Pseudomonadati</taxon>
        <taxon>Pseudomonadota</taxon>
        <taxon>Betaproteobacteria</taxon>
        <taxon>Neisseriales</taxon>
        <taxon>Neisseriaceae</taxon>
        <taxon>Neisseria</taxon>
    </lineage>
</organism>